<proteinExistence type="predicted"/>
<comment type="caution">
    <text evidence="1">The sequence shown here is derived from an EMBL/GenBank/DDBJ whole genome shotgun (WGS) entry which is preliminary data.</text>
</comment>
<evidence type="ECO:0008006" key="3">
    <source>
        <dbReference type="Google" id="ProtNLM"/>
    </source>
</evidence>
<gene>
    <name evidence="1" type="ORF">TKK_003907</name>
</gene>
<accession>A0ABD2XD15</accession>
<reference evidence="1 2" key="1">
    <citation type="journal article" date="2024" name="bioRxiv">
        <title>A reference genome for Trichogramma kaykai: A tiny desert-dwelling parasitoid wasp with competing sex-ratio distorters.</title>
        <authorList>
            <person name="Culotta J."/>
            <person name="Lindsey A.R."/>
        </authorList>
    </citation>
    <scope>NUCLEOTIDE SEQUENCE [LARGE SCALE GENOMIC DNA]</scope>
    <source>
        <strain evidence="1 2">KSX58</strain>
    </source>
</reference>
<organism evidence="1 2">
    <name type="scientific">Trichogramma kaykai</name>
    <dbReference type="NCBI Taxonomy" id="54128"/>
    <lineage>
        <taxon>Eukaryota</taxon>
        <taxon>Metazoa</taxon>
        <taxon>Ecdysozoa</taxon>
        <taxon>Arthropoda</taxon>
        <taxon>Hexapoda</taxon>
        <taxon>Insecta</taxon>
        <taxon>Pterygota</taxon>
        <taxon>Neoptera</taxon>
        <taxon>Endopterygota</taxon>
        <taxon>Hymenoptera</taxon>
        <taxon>Apocrita</taxon>
        <taxon>Proctotrupomorpha</taxon>
        <taxon>Chalcidoidea</taxon>
        <taxon>Trichogrammatidae</taxon>
        <taxon>Trichogramma</taxon>
    </lineage>
</organism>
<protein>
    <recommendedName>
        <fullName evidence="3">Secreted protein</fullName>
    </recommendedName>
</protein>
<dbReference type="EMBL" id="JBJJXI010000031">
    <property type="protein sequence ID" value="KAL3403312.1"/>
    <property type="molecule type" value="Genomic_DNA"/>
</dbReference>
<name>A0ABD2XD15_9HYME</name>
<evidence type="ECO:0000313" key="1">
    <source>
        <dbReference type="EMBL" id="KAL3403312.1"/>
    </source>
</evidence>
<keyword evidence="2" id="KW-1185">Reference proteome</keyword>
<dbReference type="AlphaFoldDB" id="A0ABD2XD15"/>
<sequence>MLGTSLLFLAQYQVTKPPEITICKCGIYLANEYYNITHEDSKGKQINKRVKLPLSLHCYISIVHTDSC</sequence>
<dbReference type="Proteomes" id="UP001627154">
    <property type="component" value="Unassembled WGS sequence"/>
</dbReference>
<evidence type="ECO:0000313" key="2">
    <source>
        <dbReference type="Proteomes" id="UP001627154"/>
    </source>
</evidence>